<keyword evidence="3" id="KW-1185">Reference proteome</keyword>
<protein>
    <recommendedName>
        <fullName evidence="4">Cox cluster protein</fullName>
    </recommendedName>
</protein>
<reference evidence="3" key="1">
    <citation type="journal article" date="2016" name="Environ. Microbiol.">
        <title>The complete genome of a viable archaeum isolated from 123-million-year-old rock salt.</title>
        <authorList>
            <person name="Jaakkola S.T."/>
            <person name="Pfeiffer F."/>
            <person name="Ravantti J.J."/>
            <person name="Guo Q."/>
            <person name="Liu Y."/>
            <person name="Chen X."/>
            <person name="Ma H."/>
            <person name="Yang C."/>
            <person name="Oksanen H.M."/>
            <person name="Bamford D.H."/>
        </authorList>
    </citation>
    <scope>NUCLEOTIDE SEQUENCE</scope>
    <source>
        <strain evidence="3">JI20-1</strain>
    </source>
</reference>
<dbReference type="RefSeq" id="WP_059056143.1">
    <property type="nucleotide sequence ID" value="NZ_CEML01000002.1"/>
</dbReference>
<dbReference type="GeneID" id="26658331"/>
<organism evidence="2 3">
    <name type="scientific">Halobacterium hubeiense</name>
    <dbReference type="NCBI Taxonomy" id="1407499"/>
    <lineage>
        <taxon>Archaea</taxon>
        <taxon>Methanobacteriati</taxon>
        <taxon>Methanobacteriota</taxon>
        <taxon>Stenosarchaea group</taxon>
        <taxon>Halobacteria</taxon>
        <taxon>Halobacteriales</taxon>
        <taxon>Halobacteriaceae</taxon>
        <taxon>Halobacterium</taxon>
    </lineage>
</organism>
<dbReference type="STRING" id="1407499.HHUB_1651"/>
<feature type="transmembrane region" description="Helical" evidence="1">
    <location>
        <begin position="12"/>
        <end position="34"/>
    </location>
</feature>
<evidence type="ECO:0000313" key="3">
    <source>
        <dbReference type="Proteomes" id="UP000066737"/>
    </source>
</evidence>
<gene>
    <name evidence="2" type="ORF">HHUB_1651</name>
</gene>
<proteinExistence type="predicted"/>
<evidence type="ECO:0000313" key="2">
    <source>
        <dbReference type="EMBL" id="CQH50693.1"/>
    </source>
</evidence>
<dbReference type="Proteomes" id="UP000066737">
    <property type="component" value="Chromosome I"/>
</dbReference>
<keyword evidence="1" id="KW-1133">Transmembrane helix</keyword>
<dbReference type="EMBL" id="LN831302">
    <property type="protein sequence ID" value="CQH50693.1"/>
    <property type="molecule type" value="Genomic_DNA"/>
</dbReference>
<accession>A0A0U5GYL4</accession>
<dbReference type="KEGG" id="hhb:Hhub_1651"/>
<dbReference type="OrthoDB" id="306958at2157"/>
<dbReference type="AlphaFoldDB" id="A0A0U5GYL4"/>
<keyword evidence="1" id="KW-0472">Membrane</keyword>
<evidence type="ECO:0000256" key="1">
    <source>
        <dbReference type="SAM" id="Phobius"/>
    </source>
</evidence>
<evidence type="ECO:0008006" key="4">
    <source>
        <dbReference type="Google" id="ProtNLM"/>
    </source>
</evidence>
<dbReference type="InterPro" id="IPR046506">
    <property type="entry name" value="DUF6684"/>
</dbReference>
<name>A0A0U5GYL4_9EURY</name>
<feature type="transmembrane region" description="Helical" evidence="1">
    <location>
        <begin position="46"/>
        <end position="67"/>
    </location>
</feature>
<keyword evidence="1" id="KW-0812">Transmembrane</keyword>
<sequence length="80" mass="8792">MSSSLFDTDTILDLTVNIVPLAILAFFFVGFFVVNPWGAGFTLERVIQFILVGWVFVALAILTYAAAKRIETGDEEVGPH</sequence>
<dbReference type="Pfam" id="PF20389">
    <property type="entry name" value="DUF6684"/>
    <property type="match status" value="1"/>
</dbReference>